<proteinExistence type="predicted"/>
<dbReference type="GO" id="GO:0032259">
    <property type="term" value="P:methylation"/>
    <property type="evidence" value="ECO:0007669"/>
    <property type="project" value="UniProtKB-KW"/>
</dbReference>
<feature type="compositionally biased region" description="Basic and acidic residues" evidence="3">
    <location>
        <begin position="127"/>
        <end position="136"/>
    </location>
</feature>
<dbReference type="InterPro" id="IPR001525">
    <property type="entry name" value="C5_MeTfrase"/>
</dbReference>
<feature type="non-terminal residue" evidence="4">
    <location>
        <position position="1"/>
    </location>
</feature>
<evidence type="ECO:0008006" key="5">
    <source>
        <dbReference type="Google" id="ProtNLM"/>
    </source>
</evidence>
<dbReference type="PROSITE" id="PS51679">
    <property type="entry name" value="SAM_MT_C5"/>
    <property type="match status" value="1"/>
</dbReference>
<evidence type="ECO:0000313" key="4">
    <source>
        <dbReference type="EMBL" id="KKK53653.1"/>
    </source>
</evidence>
<feature type="compositionally biased region" description="Polar residues" evidence="3">
    <location>
        <begin position="112"/>
        <end position="126"/>
    </location>
</feature>
<dbReference type="Pfam" id="PF00145">
    <property type="entry name" value="DNA_methylase"/>
    <property type="match status" value="1"/>
</dbReference>
<dbReference type="Gene3D" id="3.40.50.150">
    <property type="entry name" value="Vaccinia Virus protein VP39"/>
    <property type="match status" value="1"/>
</dbReference>
<dbReference type="GO" id="GO:0008168">
    <property type="term" value="F:methyltransferase activity"/>
    <property type="evidence" value="ECO:0007669"/>
    <property type="project" value="UniProtKB-KW"/>
</dbReference>
<keyword evidence="2" id="KW-0808">Transferase</keyword>
<sequence>IITGGFPCGDISVAGKGAGIYGSRSGLWFEMWRIIRELRPRWVIAENVGAITFRGLADVVNSLAEIGYDCEWQDIRASDMGAPHRRERIWIVAYPQCNGRRSRGAECERQQGGITSNGTSQDVADTNEQHDDNGRHGAGEICESGQTEISRDKHWLTEPAVGELVDGLSNGLGRYQGRVATKSFKRVDQLKCLGNSIIPQIAEMLFRQIKATM</sequence>
<dbReference type="InterPro" id="IPR029063">
    <property type="entry name" value="SAM-dependent_MTases_sf"/>
</dbReference>
<organism evidence="4">
    <name type="scientific">marine sediment metagenome</name>
    <dbReference type="NCBI Taxonomy" id="412755"/>
    <lineage>
        <taxon>unclassified sequences</taxon>
        <taxon>metagenomes</taxon>
        <taxon>ecological metagenomes</taxon>
    </lineage>
</organism>
<comment type="caution">
    <text evidence="4">The sequence shown here is derived from an EMBL/GenBank/DDBJ whole genome shotgun (WGS) entry which is preliminary data.</text>
</comment>
<evidence type="ECO:0000256" key="3">
    <source>
        <dbReference type="SAM" id="MobiDB-lite"/>
    </source>
</evidence>
<reference evidence="4" key="1">
    <citation type="journal article" date="2015" name="Nature">
        <title>Complex archaea that bridge the gap between prokaryotes and eukaryotes.</title>
        <authorList>
            <person name="Spang A."/>
            <person name="Saw J.H."/>
            <person name="Jorgensen S.L."/>
            <person name="Zaremba-Niedzwiedzka K."/>
            <person name="Martijn J."/>
            <person name="Lind A.E."/>
            <person name="van Eijk R."/>
            <person name="Schleper C."/>
            <person name="Guy L."/>
            <person name="Ettema T.J."/>
        </authorList>
    </citation>
    <scope>NUCLEOTIDE SEQUENCE</scope>
</reference>
<evidence type="ECO:0000256" key="1">
    <source>
        <dbReference type="ARBA" id="ARBA00022603"/>
    </source>
</evidence>
<keyword evidence="1" id="KW-0489">Methyltransferase</keyword>
<dbReference type="EMBL" id="LAZR01066393">
    <property type="protein sequence ID" value="KKK53653.1"/>
    <property type="molecule type" value="Genomic_DNA"/>
</dbReference>
<feature type="region of interest" description="Disordered" evidence="3">
    <location>
        <begin position="105"/>
        <end position="136"/>
    </location>
</feature>
<gene>
    <name evidence="4" type="ORF">LCGC14_3092620</name>
</gene>
<name>A0A0F8WAJ7_9ZZZZ</name>
<protein>
    <recommendedName>
        <fullName evidence="5">DNA (cytosine-5-)-methyltransferase</fullName>
    </recommendedName>
</protein>
<dbReference type="SUPFAM" id="SSF53335">
    <property type="entry name" value="S-adenosyl-L-methionine-dependent methyltransferases"/>
    <property type="match status" value="1"/>
</dbReference>
<accession>A0A0F8WAJ7</accession>
<dbReference type="AlphaFoldDB" id="A0A0F8WAJ7"/>
<evidence type="ECO:0000256" key="2">
    <source>
        <dbReference type="ARBA" id="ARBA00022679"/>
    </source>
</evidence>